<dbReference type="RefSeq" id="WP_147846658.1">
    <property type="nucleotide sequence ID" value="NZ_VDUZ01000008.1"/>
</dbReference>
<gene>
    <name evidence="2" type="ORF">FHP25_09315</name>
</gene>
<dbReference type="Proteomes" id="UP000321638">
    <property type="component" value="Unassembled WGS sequence"/>
</dbReference>
<comment type="similarity">
    <text evidence="1">Belongs to the isocitrate lyase/PEP mutase superfamily. PEP mutase family.</text>
</comment>
<dbReference type="CDD" id="cd00377">
    <property type="entry name" value="ICL_PEPM"/>
    <property type="match status" value="1"/>
</dbReference>
<evidence type="ECO:0000313" key="3">
    <source>
        <dbReference type="Proteomes" id="UP000321638"/>
    </source>
</evidence>
<dbReference type="InterPro" id="IPR040442">
    <property type="entry name" value="Pyrv_kinase-like_dom_sf"/>
</dbReference>
<dbReference type="AlphaFoldDB" id="A0A5C8PQA9"/>
<dbReference type="SUPFAM" id="SSF51621">
    <property type="entry name" value="Phosphoenolpyruvate/pyruvate domain"/>
    <property type="match status" value="1"/>
</dbReference>
<keyword evidence="3" id="KW-1185">Reference proteome</keyword>
<dbReference type="Gene3D" id="3.20.20.60">
    <property type="entry name" value="Phosphoenolpyruvate-binding domains"/>
    <property type="match status" value="1"/>
</dbReference>
<sequence>MTAGRRLRDIIAREGLAHAMAAHNPLSARLAERAGFHAIWASGFELSAAYGVPDASLLSMTQHLDMTRAIAERVALPVVADIDTGYGNAINVMHVVAAYGRAGVGAVVMEDKLFPKDTSLLAGGRQELVRLEEFQGKVAAACAARPDPDLVVIARTEALIAGAGLDEALARAHAYVAAGADLILVHSKQKTPAEVMDFAARWDGSRPIALVPTAYPELTEAAMKATGKIGLVIYGNHAIRAAVTAMQEVFAQIRRDGGIAQADRRIVSVEDIFELQDVPAMKAAEKTFLR</sequence>
<evidence type="ECO:0000313" key="2">
    <source>
        <dbReference type="EMBL" id="TXL77618.1"/>
    </source>
</evidence>
<dbReference type="PANTHER" id="PTHR42905:SF7">
    <property type="entry name" value="PHOSPHOENOLPYRUVATE PHOSPHOMUTASE"/>
    <property type="match status" value="1"/>
</dbReference>
<name>A0A5C8PQA9_9HYPH</name>
<evidence type="ECO:0000256" key="1">
    <source>
        <dbReference type="ARBA" id="ARBA00038455"/>
    </source>
</evidence>
<dbReference type="InterPro" id="IPR039556">
    <property type="entry name" value="ICL/PEPM"/>
</dbReference>
<dbReference type="PANTHER" id="PTHR42905">
    <property type="entry name" value="PHOSPHOENOLPYRUVATE CARBOXYLASE"/>
    <property type="match status" value="1"/>
</dbReference>
<reference evidence="2 3" key="1">
    <citation type="submission" date="2019-06" db="EMBL/GenBank/DDBJ databases">
        <title>New taxonomy in bacterial strain CC-CFT640, isolated from vineyard.</title>
        <authorList>
            <person name="Lin S.-Y."/>
            <person name="Tsai C.-F."/>
            <person name="Young C.-C."/>
        </authorList>
    </citation>
    <scope>NUCLEOTIDE SEQUENCE [LARGE SCALE GENOMIC DNA]</scope>
    <source>
        <strain evidence="2 3">CC-CFT640</strain>
    </source>
</reference>
<dbReference type="EC" id="3.11.1.3" evidence="2"/>
<accession>A0A5C8PQA9</accession>
<dbReference type="InterPro" id="IPR015813">
    <property type="entry name" value="Pyrv/PenolPyrv_kinase-like_dom"/>
</dbReference>
<keyword evidence="2" id="KW-0670">Pyruvate</keyword>
<keyword evidence="2" id="KW-0378">Hydrolase</keyword>
<dbReference type="Pfam" id="PF13714">
    <property type="entry name" value="PEP_mutase"/>
    <property type="match status" value="1"/>
</dbReference>
<organism evidence="2 3">
    <name type="scientific">Vineibacter terrae</name>
    <dbReference type="NCBI Taxonomy" id="2586908"/>
    <lineage>
        <taxon>Bacteria</taxon>
        <taxon>Pseudomonadati</taxon>
        <taxon>Pseudomonadota</taxon>
        <taxon>Alphaproteobacteria</taxon>
        <taxon>Hyphomicrobiales</taxon>
        <taxon>Vineibacter</taxon>
    </lineage>
</organism>
<dbReference type="InterPro" id="IPR012649">
    <property type="entry name" value="PPH"/>
</dbReference>
<proteinExistence type="inferred from homology"/>
<dbReference type="OrthoDB" id="9771433at2"/>
<dbReference type="EMBL" id="VDUZ01000008">
    <property type="protein sequence ID" value="TXL77618.1"/>
    <property type="molecule type" value="Genomic_DNA"/>
</dbReference>
<dbReference type="GO" id="GO:0033978">
    <property type="term" value="F:phosphonopyruvate hydrolase activity"/>
    <property type="evidence" value="ECO:0007669"/>
    <property type="project" value="UniProtKB-EC"/>
</dbReference>
<dbReference type="NCBIfam" id="TIGR02321">
    <property type="entry name" value="Pphn_pyruv_hyd"/>
    <property type="match status" value="1"/>
</dbReference>
<comment type="caution">
    <text evidence="2">The sequence shown here is derived from an EMBL/GenBank/DDBJ whole genome shotgun (WGS) entry which is preliminary data.</text>
</comment>
<protein>
    <submittedName>
        <fullName evidence="2">Phosphonopyruvate hydrolase</fullName>
        <ecNumber evidence="2">3.11.1.3</ecNumber>
    </submittedName>
</protein>